<feature type="region of interest" description="Disordered" evidence="5">
    <location>
        <begin position="114"/>
        <end position="167"/>
    </location>
</feature>
<organism evidence="8">
    <name type="scientific">Selaginella moellendorffii</name>
    <name type="common">Spikemoss</name>
    <dbReference type="NCBI Taxonomy" id="88036"/>
    <lineage>
        <taxon>Eukaryota</taxon>
        <taxon>Viridiplantae</taxon>
        <taxon>Streptophyta</taxon>
        <taxon>Embryophyta</taxon>
        <taxon>Tracheophyta</taxon>
        <taxon>Lycopodiopsida</taxon>
        <taxon>Selaginellales</taxon>
        <taxon>Selaginellaceae</taxon>
        <taxon>Selaginella</taxon>
    </lineage>
</organism>
<feature type="compositionally biased region" description="Low complexity" evidence="5">
    <location>
        <begin position="120"/>
        <end position="135"/>
    </location>
</feature>
<evidence type="ECO:0000313" key="8">
    <source>
        <dbReference type="Proteomes" id="UP000001514"/>
    </source>
</evidence>
<gene>
    <name evidence="7" type="primary">BEH3-1</name>
    <name evidence="7" type="ORF">SELMODRAFT_429765</name>
</gene>
<accession>D8T780</accession>
<dbReference type="PANTHER" id="PTHR31506">
    <property type="entry name" value="BES1/BZR1 HOMOLOG PROTEIN 3-RELATED"/>
    <property type="match status" value="1"/>
</dbReference>
<reference evidence="7 8" key="1">
    <citation type="journal article" date="2011" name="Science">
        <title>The Selaginella genome identifies genetic changes associated with the evolution of vascular plants.</title>
        <authorList>
            <person name="Banks J.A."/>
            <person name="Nishiyama T."/>
            <person name="Hasebe M."/>
            <person name="Bowman J.L."/>
            <person name="Gribskov M."/>
            <person name="dePamphilis C."/>
            <person name="Albert V.A."/>
            <person name="Aono N."/>
            <person name="Aoyama T."/>
            <person name="Ambrose B.A."/>
            <person name="Ashton N.W."/>
            <person name="Axtell M.J."/>
            <person name="Barker E."/>
            <person name="Barker M.S."/>
            <person name="Bennetzen J.L."/>
            <person name="Bonawitz N.D."/>
            <person name="Chapple C."/>
            <person name="Cheng C."/>
            <person name="Correa L.G."/>
            <person name="Dacre M."/>
            <person name="DeBarry J."/>
            <person name="Dreyer I."/>
            <person name="Elias M."/>
            <person name="Engstrom E.M."/>
            <person name="Estelle M."/>
            <person name="Feng L."/>
            <person name="Finet C."/>
            <person name="Floyd S.K."/>
            <person name="Frommer W.B."/>
            <person name="Fujita T."/>
            <person name="Gramzow L."/>
            <person name="Gutensohn M."/>
            <person name="Harholt J."/>
            <person name="Hattori M."/>
            <person name="Heyl A."/>
            <person name="Hirai T."/>
            <person name="Hiwatashi Y."/>
            <person name="Ishikawa M."/>
            <person name="Iwata M."/>
            <person name="Karol K.G."/>
            <person name="Koehler B."/>
            <person name="Kolukisaoglu U."/>
            <person name="Kubo M."/>
            <person name="Kurata T."/>
            <person name="Lalonde S."/>
            <person name="Li K."/>
            <person name="Li Y."/>
            <person name="Litt A."/>
            <person name="Lyons E."/>
            <person name="Manning G."/>
            <person name="Maruyama T."/>
            <person name="Michael T.P."/>
            <person name="Mikami K."/>
            <person name="Miyazaki S."/>
            <person name="Morinaga S."/>
            <person name="Murata T."/>
            <person name="Mueller-Roeber B."/>
            <person name="Nelson D.R."/>
            <person name="Obara M."/>
            <person name="Oguri Y."/>
            <person name="Olmstead R.G."/>
            <person name="Onodera N."/>
            <person name="Petersen B.L."/>
            <person name="Pils B."/>
            <person name="Prigge M."/>
            <person name="Rensing S.A."/>
            <person name="Riano-Pachon D.M."/>
            <person name="Roberts A.W."/>
            <person name="Sato Y."/>
            <person name="Scheller H.V."/>
            <person name="Schulz B."/>
            <person name="Schulz C."/>
            <person name="Shakirov E.V."/>
            <person name="Shibagaki N."/>
            <person name="Shinohara N."/>
            <person name="Shippen D.E."/>
            <person name="Soerensen I."/>
            <person name="Sotooka R."/>
            <person name="Sugimoto N."/>
            <person name="Sugita M."/>
            <person name="Sumikawa N."/>
            <person name="Tanurdzic M."/>
            <person name="Theissen G."/>
            <person name="Ulvskov P."/>
            <person name="Wakazuki S."/>
            <person name="Weng J.K."/>
            <person name="Willats W.W."/>
            <person name="Wipf D."/>
            <person name="Wolf P.G."/>
            <person name="Yang L."/>
            <person name="Zimmer A.D."/>
            <person name="Zhu Q."/>
            <person name="Mitros T."/>
            <person name="Hellsten U."/>
            <person name="Loque D."/>
            <person name="Otillar R."/>
            <person name="Salamov A."/>
            <person name="Schmutz J."/>
            <person name="Shapiro H."/>
            <person name="Lindquist E."/>
            <person name="Lucas S."/>
            <person name="Rokhsar D."/>
            <person name="Grigoriev I.V."/>
        </authorList>
    </citation>
    <scope>NUCLEOTIDE SEQUENCE [LARGE SCALE GENOMIC DNA]</scope>
</reference>
<dbReference type="GO" id="GO:0003677">
    <property type="term" value="F:DNA binding"/>
    <property type="evidence" value="ECO:0007669"/>
    <property type="project" value="UniProtKB-KW"/>
</dbReference>
<dbReference type="AlphaFoldDB" id="D8T780"/>
<keyword evidence="8" id="KW-1185">Reference proteome</keyword>
<dbReference type="GO" id="GO:0006351">
    <property type="term" value="P:DNA-templated transcription"/>
    <property type="evidence" value="ECO:0007669"/>
    <property type="project" value="InterPro"/>
</dbReference>
<dbReference type="Gramene" id="EFJ07517">
    <property type="protein sequence ID" value="EFJ07517"/>
    <property type="gene ID" value="SELMODRAFT_429765"/>
</dbReference>
<evidence type="ECO:0000256" key="4">
    <source>
        <dbReference type="ARBA" id="ARBA00023163"/>
    </source>
</evidence>
<evidence type="ECO:0000256" key="2">
    <source>
        <dbReference type="ARBA" id="ARBA00023015"/>
    </source>
</evidence>
<dbReference type="eggNOG" id="ENOG502S4GR">
    <property type="taxonomic scope" value="Eukaryota"/>
</dbReference>
<dbReference type="GO" id="GO:0003700">
    <property type="term" value="F:DNA-binding transcription factor activity"/>
    <property type="evidence" value="ECO:0007669"/>
    <property type="project" value="InterPro"/>
</dbReference>
<feature type="region of interest" description="Disordered" evidence="5">
    <location>
        <begin position="24"/>
        <end position="57"/>
    </location>
</feature>
<name>D8T780_SELML</name>
<evidence type="ECO:0000313" key="7">
    <source>
        <dbReference type="EMBL" id="EFJ07517.1"/>
    </source>
</evidence>
<evidence type="ECO:0000256" key="5">
    <source>
        <dbReference type="SAM" id="MobiDB-lite"/>
    </source>
</evidence>
<dbReference type="PANTHER" id="PTHR31506:SF21">
    <property type="entry name" value="PROTEIN BZR1 HOMOLOG"/>
    <property type="match status" value="1"/>
</dbReference>
<keyword evidence="3" id="KW-0238">DNA-binding</keyword>
<dbReference type="InParanoid" id="D8T780"/>
<keyword evidence="2" id="KW-0805">Transcription regulation</keyword>
<keyword evidence="4" id="KW-0804">Transcription</keyword>
<dbReference type="InterPro" id="IPR033264">
    <property type="entry name" value="BZR"/>
</dbReference>
<dbReference type="EMBL" id="GL377684">
    <property type="protein sequence ID" value="EFJ07517.1"/>
    <property type="molecule type" value="Genomic_DNA"/>
</dbReference>
<feature type="domain" description="BES1/BZR1 plant transcription factor N-terminal" evidence="6">
    <location>
        <begin position="40"/>
        <end position="161"/>
    </location>
</feature>
<feature type="compositionally biased region" description="Basic and acidic residues" evidence="5">
    <location>
        <begin position="42"/>
        <end position="51"/>
    </location>
</feature>
<dbReference type="HOGENOM" id="CLU_840450_0_0_1"/>
<dbReference type="KEGG" id="smo:SELMODRAFT_429765"/>
<dbReference type="Proteomes" id="UP000001514">
    <property type="component" value="Unassembled WGS sequence"/>
</dbReference>
<sequence>MEESASSRPGRKCTVRGCIKPTSGPWKVKRPAGKGGVVWRNPTERERENNKKRERRRRAVAAKIFAGLRAHGGYALPKHADHNEVLKALCDEAGWHVEEDGTIYKKGCSEMMKRAKETSSAKPLETSPSSSSLNSRQHDQSETSSGEDLSARKKSHHQQQQQQQQNALRDLLAHRQSSLAIGADHASAIYSFQDCQSRLGSPRSSTPAASPPPFPAAALSLEHQFLPLARHDHAFALPVFPVDHARSLNQSCVPSYNVKEELLSQHDQASFYPSRRFVVANHQLLEESKGIGSSPAAAANYNTESISTPSSSSNAENLDGLSLTLYTSSSK</sequence>
<dbReference type="Pfam" id="PF05687">
    <property type="entry name" value="BES1_N"/>
    <property type="match status" value="1"/>
</dbReference>
<dbReference type="InterPro" id="IPR008540">
    <property type="entry name" value="BES1_N"/>
</dbReference>
<dbReference type="GO" id="GO:0009742">
    <property type="term" value="P:brassinosteroid mediated signaling pathway"/>
    <property type="evidence" value="ECO:0007669"/>
    <property type="project" value="InterPro"/>
</dbReference>
<comment type="similarity">
    <text evidence="1">Belongs to the BZR/LAT61 family.</text>
</comment>
<protein>
    <submittedName>
        <fullName evidence="7">Uncharacterized protein BEH3-1</fullName>
    </submittedName>
</protein>
<evidence type="ECO:0000256" key="1">
    <source>
        <dbReference type="ARBA" id="ARBA00005909"/>
    </source>
</evidence>
<evidence type="ECO:0000256" key="3">
    <source>
        <dbReference type="ARBA" id="ARBA00023125"/>
    </source>
</evidence>
<proteinExistence type="inferred from homology"/>
<evidence type="ECO:0000259" key="6">
    <source>
        <dbReference type="Pfam" id="PF05687"/>
    </source>
</evidence>